<comment type="caution">
    <text evidence="2">The sequence shown here is derived from an EMBL/GenBank/DDBJ whole genome shotgun (WGS) entry which is preliminary data.</text>
</comment>
<evidence type="ECO:0000313" key="3">
    <source>
        <dbReference type="Proteomes" id="UP001597187"/>
    </source>
</evidence>
<reference evidence="2 3" key="1">
    <citation type="journal article" date="2019" name="Int. J. Syst. Evol. Microbiol.">
        <title>The Global Catalogue of Microorganisms (GCM) 10K type strain sequencing project: providing services to taxonomists for standard genome sequencing and annotation.</title>
        <authorList>
            <consortium name="The Broad Institute Genomics Platform"/>
            <consortium name="The Broad Institute Genome Sequencing Center for Infectious Disease"/>
            <person name="Wu L."/>
            <person name="Ma J."/>
        </authorList>
    </citation>
    <scope>NUCLEOTIDE SEQUENCE [LARGE SCALE GENOMIC DNA]</scope>
    <source>
        <strain evidence="2 3">CGMCC 1.12563</strain>
    </source>
</reference>
<name>A0ABD6AR93_9EURY</name>
<gene>
    <name evidence="2" type="ORF">ACFSBT_03600</name>
</gene>
<feature type="region of interest" description="Disordered" evidence="1">
    <location>
        <begin position="147"/>
        <end position="171"/>
    </location>
</feature>
<evidence type="ECO:0000256" key="1">
    <source>
        <dbReference type="SAM" id="MobiDB-lite"/>
    </source>
</evidence>
<keyword evidence="3" id="KW-1185">Reference proteome</keyword>
<dbReference type="RefSeq" id="WP_250872343.1">
    <property type="nucleotide sequence ID" value="NZ_JALXFV010000002.1"/>
</dbReference>
<dbReference type="InterPro" id="IPR006311">
    <property type="entry name" value="TAT_signal"/>
</dbReference>
<dbReference type="AlphaFoldDB" id="A0ABD6AR93"/>
<evidence type="ECO:0000313" key="2">
    <source>
        <dbReference type="EMBL" id="MFD1512363.1"/>
    </source>
</evidence>
<dbReference type="PROSITE" id="PS51318">
    <property type="entry name" value="TAT"/>
    <property type="match status" value="1"/>
</dbReference>
<dbReference type="InterPro" id="IPR019546">
    <property type="entry name" value="TAT_signal_bac_arc"/>
</dbReference>
<proteinExistence type="predicted"/>
<dbReference type="EMBL" id="JBHUDC010000002">
    <property type="protein sequence ID" value="MFD1512363.1"/>
    <property type="molecule type" value="Genomic_DNA"/>
</dbReference>
<feature type="compositionally biased region" description="Polar residues" evidence="1">
    <location>
        <begin position="161"/>
        <end position="171"/>
    </location>
</feature>
<organism evidence="2 3">
    <name type="scientific">Halomarina rubra</name>
    <dbReference type="NCBI Taxonomy" id="2071873"/>
    <lineage>
        <taxon>Archaea</taxon>
        <taxon>Methanobacteriati</taxon>
        <taxon>Methanobacteriota</taxon>
        <taxon>Stenosarchaea group</taxon>
        <taxon>Halobacteria</taxon>
        <taxon>Halobacteriales</taxon>
        <taxon>Natronomonadaceae</taxon>
        <taxon>Halomarina</taxon>
    </lineage>
</organism>
<protein>
    <submittedName>
        <fullName evidence="2">Twin-arginine translocation signal domain-containing protein</fullName>
    </submittedName>
</protein>
<dbReference type="Proteomes" id="UP001597187">
    <property type="component" value="Unassembled WGS sequence"/>
</dbReference>
<accession>A0ABD6AR93</accession>
<sequence length="171" mass="18479">MNPPHSRRSFLKATGAAALSLPLAGCSALDSSSGGVVLGDVLISNFYDDPQTVRVELERDGDDGPIYEGVHTVDPPTGRVGGLTVVEATWPETPAVYELTYTVREDETMDVRRVHLTAESIDEEHVCAAPRISLGAWQEPYSTVQIEGRAGRSAEHCPASTRRSQTTSDRN</sequence>
<dbReference type="NCBIfam" id="TIGR01409">
    <property type="entry name" value="TAT_signal_seq"/>
    <property type="match status" value="1"/>
</dbReference>